<dbReference type="GO" id="GO:0071111">
    <property type="term" value="F:cyclic-guanylate-specific phosphodiesterase activity"/>
    <property type="evidence" value="ECO:0007669"/>
    <property type="project" value="InterPro"/>
</dbReference>
<feature type="domain" description="EAL" evidence="1">
    <location>
        <begin position="282"/>
        <end position="534"/>
    </location>
</feature>
<dbReference type="SMART" id="SM00052">
    <property type="entry name" value="EAL"/>
    <property type="match status" value="1"/>
</dbReference>
<organism evidence="3 4">
    <name type="scientific">Sphingomonas gellani</name>
    <dbReference type="NCBI Taxonomy" id="1166340"/>
    <lineage>
        <taxon>Bacteria</taxon>
        <taxon>Pseudomonadati</taxon>
        <taxon>Pseudomonadota</taxon>
        <taxon>Alphaproteobacteria</taxon>
        <taxon>Sphingomonadales</taxon>
        <taxon>Sphingomonadaceae</taxon>
        <taxon>Sphingomonas</taxon>
    </lineage>
</organism>
<dbReference type="STRING" id="1166340.SAMN05192583_0450"/>
<dbReference type="PANTHER" id="PTHR33121:SF79">
    <property type="entry name" value="CYCLIC DI-GMP PHOSPHODIESTERASE PDED-RELATED"/>
    <property type="match status" value="1"/>
</dbReference>
<dbReference type="CDD" id="cd01948">
    <property type="entry name" value="EAL"/>
    <property type="match status" value="1"/>
</dbReference>
<keyword evidence="4" id="KW-1185">Reference proteome</keyword>
<reference evidence="4" key="1">
    <citation type="submission" date="2016-10" db="EMBL/GenBank/DDBJ databases">
        <authorList>
            <person name="Varghese N."/>
            <person name="Submissions S."/>
        </authorList>
    </citation>
    <scope>NUCLEOTIDE SEQUENCE [LARGE SCALE GENOMIC DNA]</scope>
    <source>
        <strain evidence="4">S6-262</strain>
    </source>
</reference>
<dbReference type="InterPro" id="IPR001633">
    <property type="entry name" value="EAL_dom"/>
</dbReference>
<evidence type="ECO:0000259" key="2">
    <source>
        <dbReference type="PROSITE" id="PS50887"/>
    </source>
</evidence>
<dbReference type="InterPro" id="IPR035919">
    <property type="entry name" value="EAL_sf"/>
</dbReference>
<dbReference type="EMBL" id="FOCF01000001">
    <property type="protein sequence ID" value="SEM50789.1"/>
    <property type="molecule type" value="Genomic_DNA"/>
</dbReference>
<dbReference type="PROSITE" id="PS50883">
    <property type="entry name" value="EAL"/>
    <property type="match status" value="1"/>
</dbReference>
<name>A0A1H7YZW9_9SPHN</name>
<feature type="domain" description="GGDEF" evidence="2">
    <location>
        <begin position="146"/>
        <end position="278"/>
    </location>
</feature>
<evidence type="ECO:0000313" key="4">
    <source>
        <dbReference type="Proteomes" id="UP000199206"/>
    </source>
</evidence>
<dbReference type="PANTHER" id="PTHR33121">
    <property type="entry name" value="CYCLIC DI-GMP PHOSPHODIESTERASE PDEF"/>
    <property type="match status" value="1"/>
</dbReference>
<dbReference type="SUPFAM" id="SSF55073">
    <property type="entry name" value="Nucleotide cyclase"/>
    <property type="match status" value="1"/>
</dbReference>
<dbReference type="AlphaFoldDB" id="A0A1H7YZW9"/>
<dbReference type="OrthoDB" id="9814202at2"/>
<accession>A0A1H7YZW9</accession>
<dbReference type="InterPro" id="IPR043128">
    <property type="entry name" value="Rev_trsase/Diguanyl_cyclase"/>
</dbReference>
<proteinExistence type="predicted"/>
<dbReference type="InterPro" id="IPR029787">
    <property type="entry name" value="Nucleotide_cyclase"/>
</dbReference>
<dbReference type="Gene3D" id="3.20.20.450">
    <property type="entry name" value="EAL domain"/>
    <property type="match status" value="1"/>
</dbReference>
<dbReference type="Gene3D" id="3.30.70.270">
    <property type="match status" value="1"/>
</dbReference>
<dbReference type="SMART" id="SM00267">
    <property type="entry name" value="GGDEF"/>
    <property type="match status" value="1"/>
</dbReference>
<evidence type="ECO:0000259" key="1">
    <source>
        <dbReference type="PROSITE" id="PS50883"/>
    </source>
</evidence>
<dbReference type="SUPFAM" id="SSF141868">
    <property type="entry name" value="EAL domain-like"/>
    <property type="match status" value="1"/>
</dbReference>
<dbReference type="RefSeq" id="WP_093663818.1">
    <property type="nucleotide sequence ID" value="NZ_FOCF01000001.1"/>
</dbReference>
<dbReference type="InterPro" id="IPR000160">
    <property type="entry name" value="GGDEF_dom"/>
</dbReference>
<dbReference type="PROSITE" id="PS50887">
    <property type="entry name" value="GGDEF"/>
    <property type="match status" value="1"/>
</dbReference>
<gene>
    <name evidence="3" type="ORF">SAMN05192583_0450</name>
</gene>
<dbReference type="Proteomes" id="UP000199206">
    <property type="component" value="Unassembled WGS sequence"/>
</dbReference>
<sequence>MIATLGKQVGSRGIDAKLICGALTRGQAIGNEVQIPVSTQDAGADDRVRTVDLTGDVSAGLSAIRKAAAFNTAVLAILPDTALADAALAAGATHLHLADGALSLEQSLRAAHQACGRVAGVDRERREGDGALAAWLGGLRAGQPATMVRVTLLRLDLVNAAHGREAGTALVAAAERRIASVLEALAADEGDTLLTRVPGPGFAALLAGPPEGAIIAAARVEEALDRPFRIAGASLILGSRIGLAGLRLGDDASALLARADRAMADEGDGWSRVYEGDDEPSLRALAIDLHRALADDQITLRFQPQAHLTSGRVVGVEALARWQHPELGPLSAESLFAAADHAGIALALSDHIQRLVLTQVAAWPAALAHLRVALNLTPGDLARPGFAETFLDRVDASGVPRGRLTLEITETGLMEDLPAAAALLTRLRGAGCRVAIDDFGTGYSSLAWLKALPVDYLKLDKSLAQDIAGTERDRVVVRGAIDMARSLGLAVVAEGIETEEQRALLAAEGCATYQGFLLAEPMDEDELIRWMETR</sequence>
<protein>
    <submittedName>
        <fullName evidence="3">EAL domain, c-di-GMP-specific phosphodiesterase class I (Or its enzymatically inactive variant)</fullName>
    </submittedName>
</protein>
<dbReference type="InterPro" id="IPR050706">
    <property type="entry name" value="Cyclic-di-GMP_PDE-like"/>
</dbReference>
<dbReference type="Pfam" id="PF00563">
    <property type="entry name" value="EAL"/>
    <property type="match status" value="1"/>
</dbReference>
<evidence type="ECO:0000313" key="3">
    <source>
        <dbReference type="EMBL" id="SEM50789.1"/>
    </source>
</evidence>